<evidence type="ECO:0000313" key="4">
    <source>
        <dbReference type="Proteomes" id="UP000320431"/>
    </source>
</evidence>
<dbReference type="PANTHER" id="PTHR24198:SF165">
    <property type="entry name" value="ANKYRIN REPEAT-CONTAINING PROTEIN-RELATED"/>
    <property type="match status" value="1"/>
</dbReference>
<dbReference type="Pfam" id="PF00023">
    <property type="entry name" value="Ank"/>
    <property type="match status" value="1"/>
</dbReference>
<accession>A0A508B6T7</accession>
<organism evidence="3 4">
    <name type="scientific">Marilutibacter maris</name>
    <dbReference type="NCBI Taxonomy" id="1605891"/>
    <lineage>
        <taxon>Bacteria</taxon>
        <taxon>Pseudomonadati</taxon>
        <taxon>Pseudomonadota</taxon>
        <taxon>Gammaproteobacteria</taxon>
        <taxon>Lysobacterales</taxon>
        <taxon>Lysobacteraceae</taxon>
        <taxon>Marilutibacter</taxon>
    </lineage>
</organism>
<keyword evidence="2" id="KW-0040">ANK repeat</keyword>
<dbReference type="PROSITE" id="PS50088">
    <property type="entry name" value="ANK_REPEAT"/>
    <property type="match status" value="3"/>
</dbReference>
<dbReference type="SMART" id="SM00248">
    <property type="entry name" value="ANK"/>
    <property type="match status" value="4"/>
</dbReference>
<dbReference type="Proteomes" id="UP000320431">
    <property type="component" value="Unassembled WGS sequence"/>
</dbReference>
<dbReference type="InterPro" id="IPR002110">
    <property type="entry name" value="Ankyrin_rpt"/>
</dbReference>
<keyword evidence="1" id="KW-0677">Repeat</keyword>
<comment type="caution">
    <text evidence="3">The sequence shown here is derived from an EMBL/GenBank/DDBJ whole genome shotgun (WGS) entry which is preliminary data.</text>
</comment>
<dbReference type="Pfam" id="PF12796">
    <property type="entry name" value="Ank_2"/>
    <property type="match status" value="1"/>
</dbReference>
<dbReference type="Gene3D" id="1.25.40.20">
    <property type="entry name" value="Ankyrin repeat-containing domain"/>
    <property type="match status" value="1"/>
</dbReference>
<evidence type="ECO:0000313" key="3">
    <source>
        <dbReference type="EMBL" id="KAB8198516.1"/>
    </source>
</evidence>
<name>A0A508B6T7_9GAMM</name>
<dbReference type="PANTHER" id="PTHR24198">
    <property type="entry name" value="ANKYRIN REPEAT AND PROTEIN KINASE DOMAIN-CONTAINING PROTEIN"/>
    <property type="match status" value="1"/>
</dbReference>
<protein>
    <submittedName>
        <fullName evidence="3">Ankyrin repeat domain-containing protein</fullName>
    </submittedName>
</protein>
<dbReference type="OrthoDB" id="4539621at2"/>
<dbReference type="EMBL" id="VICD02000016">
    <property type="protein sequence ID" value="KAB8198516.1"/>
    <property type="molecule type" value="Genomic_DNA"/>
</dbReference>
<dbReference type="AlphaFoldDB" id="A0A508B6T7"/>
<evidence type="ECO:0000256" key="2">
    <source>
        <dbReference type="ARBA" id="ARBA00023043"/>
    </source>
</evidence>
<reference evidence="3 4" key="1">
    <citation type="submission" date="2019-10" db="EMBL/GenBank/DDBJ databases">
        <title>Lysobacter alkalisoli sp. nov., isolated from saline-alkaline soil.</title>
        <authorList>
            <person name="Sun J.-Q."/>
        </authorList>
    </citation>
    <scope>NUCLEOTIDE SEQUENCE [LARGE SCALE GENOMIC DNA]</scope>
    <source>
        <strain evidence="3 4">KCTC 42381</strain>
    </source>
</reference>
<sequence>MSASMKETSTPFSDPSIQPLADAVAAGDLDRIRELAPAHDLSTQGEDGVTLLEWAIWNQQPAALATLLEVGADPAQPATDQDTVAHMAAMVEDPQYLKVLIDHGAPVDTVSPRGGWTPVFRAVQSRRNAQIDMLIGAGADLQRKDSMGNGLLHVAANVNDAEGVLRLLNAGVDPDAANGRGETFQQALFAGSDARLNAPARAARQEVRDWLKAKGIATP</sequence>
<evidence type="ECO:0000256" key="1">
    <source>
        <dbReference type="ARBA" id="ARBA00022737"/>
    </source>
</evidence>
<dbReference type="InterPro" id="IPR036770">
    <property type="entry name" value="Ankyrin_rpt-contain_sf"/>
</dbReference>
<proteinExistence type="predicted"/>
<dbReference type="SUPFAM" id="SSF48403">
    <property type="entry name" value="Ankyrin repeat"/>
    <property type="match status" value="1"/>
</dbReference>
<gene>
    <name evidence="3" type="ORF">FKV24_001755</name>
</gene>